<keyword evidence="9" id="KW-1185">Reference proteome</keyword>
<evidence type="ECO:0000313" key="9">
    <source>
        <dbReference type="Proteomes" id="UP000034954"/>
    </source>
</evidence>
<evidence type="ECO:0008006" key="10">
    <source>
        <dbReference type="Google" id="ProtNLM"/>
    </source>
</evidence>
<organism evidence="8 9">
    <name type="scientific">Candidatus Brocadia fulgida</name>
    <dbReference type="NCBI Taxonomy" id="380242"/>
    <lineage>
        <taxon>Bacteria</taxon>
        <taxon>Pseudomonadati</taxon>
        <taxon>Planctomycetota</taxon>
        <taxon>Candidatus Brocadiia</taxon>
        <taxon>Candidatus Brocadiales</taxon>
        <taxon>Candidatus Brocadiaceae</taxon>
        <taxon>Candidatus Brocadia</taxon>
    </lineage>
</organism>
<evidence type="ECO:0000259" key="6">
    <source>
        <dbReference type="Pfam" id="PF03755"/>
    </source>
</evidence>
<reference evidence="8 9" key="1">
    <citation type="journal article" date="2013" name="BMC Microbiol.">
        <title>Identification of the type II cytochrome c maturation pathway in anammox bacteria by comparative genomics.</title>
        <authorList>
            <person name="Ferousi C."/>
            <person name="Speth D.R."/>
            <person name="Reimann J."/>
            <person name="Op den Camp H.J."/>
            <person name="Allen J.W."/>
            <person name="Keltjens J.T."/>
            <person name="Jetten M.S."/>
        </authorList>
    </citation>
    <scope>NUCLEOTIDE SEQUENCE [LARGE SCALE GENOMIC DNA]</scope>
    <source>
        <strain evidence="8">RU1</strain>
    </source>
</reference>
<comment type="similarity">
    <text evidence="5">Belongs to the YicC/YloC family.</text>
</comment>
<dbReference type="GO" id="GO:0016787">
    <property type="term" value="F:hydrolase activity"/>
    <property type="evidence" value="ECO:0007669"/>
    <property type="project" value="UniProtKB-KW"/>
</dbReference>
<name>A0A0M2UWL8_9BACT</name>
<comment type="cofactor">
    <cofactor evidence="1">
        <name>a divalent metal cation</name>
        <dbReference type="ChEBI" id="CHEBI:60240"/>
    </cofactor>
</comment>
<dbReference type="InterPro" id="IPR013551">
    <property type="entry name" value="YicC-like_C"/>
</dbReference>
<accession>A0A0M2UWL8</accession>
<dbReference type="PANTHER" id="PTHR30636:SF3">
    <property type="entry name" value="UPF0701 PROTEIN YICC"/>
    <property type="match status" value="1"/>
</dbReference>
<dbReference type="NCBIfam" id="TIGR00255">
    <property type="entry name" value="YicC/YloC family endoribonuclease"/>
    <property type="match status" value="1"/>
</dbReference>
<evidence type="ECO:0000256" key="5">
    <source>
        <dbReference type="ARBA" id="ARBA00035648"/>
    </source>
</evidence>
<proteinExistence type="inferred from homology"/>
<dbReference type="InterPro" id="IPR005229">
    <property type="entry name" value="YicC/YloC-like"/>
</dbReference>
<dbReference type="InterPro" id="IPR013527">
    <property type="entry name" value="YicC-like_N"/>
</dbReference>
<dbReference type="Proteomes" id="UP000034954">
    <property type="component" value="Unassembled WGS sequence"/>
</dbReference>
<keyword evidence="4" id="KW-0378">Hydrolase</keyword>
<gene>
    <name evidence="8" type="ORF">BROFUL_00814</name>
</gene>
<keyword evidence="2" id="KW-0540">Nuclease</keyword>
<evidence type="ECO:0000313" key="8">
    <source>
        <dbReference type="EMBL" id="KKO20458.1"/>
    </source>
</evidence>
<evidence type="ECO:0000256" key="2">
    <source>
        <dbReference type="ARBA" id="ARBA00022722"/>
    </source>
</evidence>
<keyword evidence="3" id="KW-0255">Endonuclease</keyword>
<dbReference type="PATRIC" id="fig|380242.3.peg.1030"/>
<dbReference type="GO" id="GO:0004521">
    <property type="term" value="F:RNA endonuclease activity"/>
    <property type="evidence" value="ECO:0007669"/>
    <property type="project" value="InterPro"/>
</dbReference>
<evidence type="ECO:0000256" key="3">
    <source>
        <dbReference type="ARBA" id="ARBA00022759"/>
    </source>
</evidence>
<dbReference type="PANTHER" id="PTHR30636">
    <property type="entry name" value="UPF0701 PROTEIN YICC"/>
    <property type="match status" value="1"/>
</dbReference>
<dbReference type="AlphaFoldDB" id="A0A0M2UWL8"/>
<dbReference type="Pfam" id="PF03755">
    <property type="entry name" value="YicC-like_N"/>
    <property type="match status" value="1"/>
</dbReference>
<sequence>MLKSMTGFGIAEYKDTERSLRVELRSVNNRFLKIDSRLPDMLQAFESKIEQSIREKINRGTVLVNVNYQSLLQESEYVLNSGRLKEYYRLLGDVKKEIGSREKLSVNTLILLPGVLQKSKNNHEDADDLLSRCILLVDEALMKMLQMREKEGKHLAEDIEQRKTGILAMLDKIEMRAPVVVQEYSKRLQNRVASLLAGTNIELTDSNLCREIALFAERCDISEEISRLKSHMHQLQETIHLNEPVGRKLDFIVQEMFRETNTMCSKANDSVMLRDLVEVKTEIEKIREQIFNIE</sequence>
<evidence type="ECO:0000256" key="4">
    <source>
        <dbReference type="ARBA" id="ARBA00022801"/>
    </source>
</evidence>
<feature type="domain" description="Endoribonuclease YicC-like C-terminal" evidence="7">
    <location>
        <begin position="173"/>
        <end position="294"/>
    </location>
</feature>
<dbReference type="Pfam" id="PF08340">
    <property type="entry name" value="YicC-like_C"/>
    <property type="match status" value="1"/>
</dbReference>
<feature type="domain" description="Endoribonuclease YicC-like N-terminal" evidence="6">
    <location>
        <begin position="2"/>
        <end position="156"/>
    </location>
</feature>
<comment type="caution">
    <text evidence="8">The sequence shown here is derived from an EMBL/GenBank/DDBJ whole genome shotgun (WGS) entry which is preliminary data.</text>
</comment>
<evidence type="ECO:0000259" key="7">
    <source>
        <dbReference type="Pfam" id="PF08340"/>
    </source>
</evidence>
<dbReference type="EMBL" id="LAQJ01000103">
    <property type="protein sequence ID" value="KKO20458.1"/>
    <property type="molecule type" value="Genomic_DNA"/>
</dbReference>
<evidence type="ECO:0000256" key="1">
    <source>
        <dbReference type="ARBA" id="ARBA00001968"/>
    </source>
</evidence>
<protein>
    <recommendedName>
        <fullName evidence="10">YicC family protein</fullName>
    </recommendedName>
</protein>